<evidence type="ECO:0000313" key="2">
    <source>
        <dbReference type="EMBL" id="TQF02449.1"/>
    </source>
</evidence>
<name>A0A540W098_9ACTN</name>
<dbReference type="RefSeq" id="WP_141633143.1">
    <property type="nucleotide sequence ID" value="NZ_VIGB01000003.1"/>
</dbReference>
<comment type="caution">
    <text evidence="2">The sequence shown here is derived from an EMBL/GenBank/DDBJ whole genome shotgun (WGS) entry which is preliminary data.</text>
</comment>
<dbReference type="EMBL" id="VIGB01000003">
    <property type="protein sequence ID" value="TQF02449.1"/>
    <property type="molecule type" value="Genomic_DNA"/>
</dbReference>
<proteinExistence type="predicted"/>
<dbReference type="Pfam" id="PF14015">
    <property type="entry name" value="DUF4231"/>
    <property type="match status" value="1"/>
</dbReference>
<dbReference type="NCBIfam" id="NF033634">
    <property type="entry name" value="SLATT_1"/>
    <property type="match status" value="1"/>
</dbReference>
<gene>
    <name evidence="2" type="ORF">E6W39_09405</name>
</gene>
<reference evidence="2 3" key="1">
    <citation type="submission" date="2019-06" db="EMBL/GenBank/DDBJ databases">
        <title>Description of Kitasatospora acidophila sp. nov. isolated from pine grove soil, and reclassification of Streptomyces novaecaesareae to Kitasatospora novaeceasareae comb. nov.</title>
        <authorList>
            <person name="Kim M.J."/>
        </authorList>
    </citation>
    <scope>NUCLEOTIDE SEQUENCE [LARGE SCALE GENOMIC DNA]</scope>
    <source>
        <strain evidence="2 3">MMS16-CNU292</strain>
    </source>
</reference>
<organism evidence="2 3">
    <name type="scientific">Kitasatospora acidiphila</name>
    <dbReference type="NCBI Taxonomy" id="2567942"/>
    <lineage>
        <taxon>Bacteria</taxon>
        <taxon>Bacillati</taxon>
        <taxon>Actinomycetota</taxon>
        <taxon>Actinomycetes</taxon>
        <taxon>Kitasatosporales</taxon>
        <taxon>Streptomycetaceae</taxon>
        <taxon>Kitasatospora</taxon>
    </lineage>
</organism>
<dbReference type="InterPro" id="IPR025325">
    <property type="entry name" value="DUF4231"/>
</dbReference>
<evidence type="ECO:0000256" key="1">
    <source>
        <dbReference type="SAM" id="MobiDB-lite"/>
    </source>
</evidence>
<keyword evidence="3" id="KW-1185">Reference proteome</keyword>
<dbReference type="Proteomes" id="UP000319103">
    <property type="component" value="Unassembled WGS sequence"/>
</dbReference>
<feature type="region of interest" description="Disordered" evidence="1">
    <location>
        <begin position="1"/>
        <end position="32"/>
    </location>
</feature>
<protein>
    <submittedName>
        <fullName evidence="2">DUF4231 domain-containing protein</fullName>
    </submittedName>
</protein>
<accession>A0A540W098</accession>
<evidence type="ECO:0000313" key="3">
    <source>
        <dbReference type="Proteomes" id="UP000319103"/>
    </source>
</evidence>
<dbReference type="AlphaFoldDB" id="A0A540W098"/>
<sequence length="164" mass="17916">MPAAVPERGAGVPEQSVGAPEQGAARSATPPDTALGEAMRQLAWYRKARNRAKLAHQSSELLALLTTSATVLVSALRAPAAVTASMAALTLFLTGYRQIFKPNERWTRTSVAWLTLHHEITRYLHRPPAERNGDALLERVMEITMAENRDWVEERGHDGGPAPS</sequence>
<dbReference type="OrthoDB" id="4332711at2"/>